<evidence type="ECO:0000313" key="5">
    <source>
        <dbReference type="EMBL" id="SDT38857.1"/>
    </source>
</evidence>
<dbReference type="CDD" id="cd06267">
    <property type="entry name" value="PBP1_LacI_sugar_binding-like"/>
    <property type="match status" value="1"/>
</dbReference>
<dbReference type="RefSeq" id="WP_091529796.1">
    <property type="nucleotide sequence ID" value="NZ_LT629772.1"/>
</dbReference>
<dbReference type="STRING" id="630515.SAMN04489812_5551"/>
<dbReference type="InterPro" id="IPR028082">
    <property type="entry name" value="Peripla_BP_I"/>
</dbReference>
<dbReference type="Pfam" id="PF13377">
    <property type="entry name" value="Peripla_BP_3"/>
    <property type="match status" value="1"/>
</dbReference>
<dbReference type="GO" id="GO:0003700">
    <property type="term" value="F:DNA-binding transcription factor activity"/>
    <property type="evidence" value="ECO:0007669"/>
    <property type="project" value="TreeGrafter"/>
</dbReference>
<proteinExistence type="predicted"/>
<sequence>MAVTLADVAAAAGLSGSTVSRALSDPDKVNAATREKVVRIAGEMGYVPNHTARSLTIGRTDLIGLLVPDIANPFFPPIIKAVQARASAKGRTVVIADIDERPGDELERARQLRKRTDGLVIASPRTTDARLAELSELAPVVFVNREVPDAASVIIDSGDGMAQAVEHLAALGHRVIGYLNGPRRSWSNEQRRQAIGSTADRLGLTVLEYGPYEPQVQSGVHAADLLLAGEATAVIAYDDLIALGVMARLTERGIRTGTDISVIGVDDSPMSAMAYPTLTTIHVPGAEAGTVAVDSLLGLLDGTIEHPEPIRLETRLVVRSSTGPAPR</sequence>
<dbReference type="InterPro" id="IPR046335">
    <property type="entry name" value="LacI/GalR-like_sensor"/>
</dbReference>
<dbReference type="Proteomes" id="UP000199103">
    <property type="component" value="Chromosome I"/>
</dbReference>
<dbReference type="SMART" id="SM00354">
    <property type="entry name" value="HTH_LACI"/>
    <property type="match status" value="1"/>
</dbReference>
<dbReference type="OrthoDB" id="3258243at2"/>
<dbReference type="GO" id="GO:0000976">
    <property type="term" value="F:transcription cis-regulatory region binding"/>
    <property type="evidence" value="ECO:0007669"/>
    <property type="project" value="TreeGrafter"/>
</dbReference>
<dbReference type="AlphaFoldDB" id="A0A1H1ZZ94"/>
<gene>
    <name evidence="5" type="ORF">SAMN04489812_5551</name>
</gene>
<dbReference type="Gene3D" id="3.40.50.2300">
    <property type="match status" value="2"/>
</dbReference>
<feature type="domain" description="HTH lacI-type" evidence="4">
    <location>
        <begin position="3"/>
        <end position="57"/>
    </location>
</feature>
<dbReference type="SUPFAM" id="SSF53822">
    <property type="entry name" value="Periplasmic binding protein-like I"/>
    <property type="match status" value="1"/>
</dbReference>
<evidence type="ECO:0000256" key="3">
    <source>
        <dbReference type="ARBA" id="ARBA00023163"/>
    </source>
</evidence>
<keyword evidence="2" id="KW-0238">DNA-binding</keyword>
<dbReference type="SUPFAM" id="SSF47413">
    <property type="entry name" value="lambda repressor-like DNA-binding domains"/>
    <property type="match status" value="1"/>
</dbReference>
<dbReference type="EMBL" id="LT629772">
    <property type="protein sequence ID" value="SDT38857.1"/>
    <property type="molecule type" value="Genomic_DNA"/>
</dbReference>
<dbReference type="Pfam" id="PF00356">
    <property type="entry name" value="LacI"/>
    <property type="match status" value="1"/>
</dbReference>
<dbReference type="PANTHER" id="PTHR30146:SF153">
    <property type="entry name" value="LACTOSE OPERON REPRESSOR"/>
    <property type="match status" value="1"/>
</dbReference>
<dbReference type="InterPro" id="IPR010982">
    <property type="entry name" value="Lambda_DNA-bd_dom_sf"/>
</dbReference>
<evidence type="ECO:0000259" key="4">
    <source>
        <dbReference type="PROSITE" id="PS50932"/>
    </source>
</evidence>
<dbReference type="PANTHER" id="PTHR30146">
    <property type="entry name" value="LACI-RELATED TRANSCRIPTIONAL REPRESSOR"/>
    <property type="match status" value="1"/>
</dbReference>
<keyword evidence="1" id="KW-0805">Transcription regulation</keyword>
<dbReference type="CDD" id="cd01392">
    <property type="entry name" value="HTH_LacI"/>
    <property type="match status" value="1"/>
</dbReference>
<accession>A0A1H1ZZ94</accession>
<evidence type="ECO:0000256" key="1">
    <source>
        <dbReference type="ARBA" id="ARBA00023015"/>
    </source>
</evidence>
<organism evidence="5 6">
    <name type="scientific">Microlunatus soli</name>
    <dbReference type="NCBI Taxonomy" id="630515"/>
    <lineage>
        <taxon>Bacteria</taxon>
        <taxon>Bacillati</taxon>
        <taxon>Actinomycetota</taxon>
        <taxon>Actinomycetes</taxon>
        <taxon>Propionibacteriales</taxon>
        <taxon>Propionibacteriaceae</taxon>
        <taxon>Microlunatus</taxon>
    </lineage>
</organism>
<reference evidence="5 6" key="1">
    <citation type="submission" date="2016-10" db="EMBL/GenBank/DDBJ databases">
        <authorList>
            <person name="de Groot N.N."/>
        </authorList>
    </citation>
    <scope>NUCLEOTIDE SEQUENCE [LARGE SCALE GENOMIC DNA]</scope>
    <source>
        <strain evidence="5 6">DSM 21800</strain>
    </source>
</reference>
<name>A0A1H1ZZ94_9ACTN</name>
<protein>
    <submittedName>
        <fullName evidence="5">Transcriptional regulator, LacI family</fullName>
    </submittedName>
</protein>
<keyword evidence="3" id="KW-0804">Transcription</keyword>
<dbReference type="Gene3D" id="1.10.260.40">
    <property type="entry name" value="lambda repressor-like DNA-binding domains"/>
    <property type="match status" value="1"/>
</dbReference>
<keyword evidence="6" id="KW-1185">Reference proteome</keyword>
<dbReference type="PROSITE" id="PS50932">
    <property type="entry name" value="HTH_LACI_2"/>
    <property type="match status" value="1"/>
</dbReference>
<evidence type="ECO:0000313" key="6">
    <source>
        <dbReference type="Proteomes" id="UP000199103"/>
    </source>
</evidence>
<dbReference type="InterPro" id="IPR000843">
    <property type="entry name" value="HTH_LacI"/>
</dbReference>
<evidence type="ECO:0000256" key="2">
    <source>
        <dbReference type="ARBA" id="ARBA00023125"/>
    </source>
</evidence>